<protein>
    <recommendedName>
        <fullName evidence="2">Transcription elongation factor Eaf N-terminal domain-containing protein</fullName>
    </recommendedName>
</protein>
<feature type="compositionally biased region" description="Acidic residues" evidence="1">
    <location>
        <begin position="254"/>
        <end position="267"/>
    </location>
</feature>
<dbReference type="Proteomes" id="UP000701801">
    <property type="component" value="Unassembled WGS sequence"/>
</dbReference>
<feature type="region of interest" description="Disordered" evidence="1">
    <location>
        <begin position="129"/>
        <end position="283"/>
    </location>
</feature>
<dbReference type="OrthoDB" id="125903at2759"/>
<sequence length="283" mass="31409">MAAMGFDIDAPGKYPIVLSDALLGKTTKEVYTGVRYNHKSETTPSSNSMHLDPSDNDPTNYDLSYRDGSDQYIYNGARTSSDGKYVLIFDPIKKHFMLHRVDSTFDMNLVSAPWADAADLREQYTQIDLPKSKAAPAPKKKPTKATKAAAAKAEAPKRKKAEKVTKPKPPPRAPTPDEEGEEESDDGLTVEYPDGPPSQSFQYQSTPVFRREESEASEEDSDAEGEEYEDERNHDVDPLKLPSPANNAGMRDEEPMDLDVDELEAELEQALNSGNESDESEEE</sequence>
<reference evidence="3" key="1">
    <citation type="submission" date="2021-07" db="EMBL/GenBank/DDBJ databases">
        <authorList>
            <person name="Durling M."/>
        </authorList>
    </citation>
    <scope>NUCLEOTIDE SEQUENCE</scope>
</reference>
<evidence type="ECO:0000256" key="1">
    <source>
        <dbReference type="SAM" id="MobiDB-lite"/>
    </source>
</evidence>
<dbReference type="InterPro" id="IPR019194">
    <property type="entry name" value="Tscrpt_elong_fac_Eaf_N"/>
</dbReference>
<feature type="region of interest" description="Disordered" evidence="1">
    <location>
        <begin position="37"/>
        <end position="60"/>
    </location>
</feature>
<feature type="compositionally biased region" description="Acidic residues" evidence="1">
    <location>
        <begin position="215"/>
        <end position="230"/>
    </location>
</feature>
<name>A0A9N9LE56_9HELO</name>
<dbReference type="EMBL" id="CAJVRM010000072">
    <property type="protein sequence ID" value="CAG8973549.1"/>
    <property type="molecule type" value="Genomic_DNA"/>
</dbReference>
<feature type="compositionally biased region" description="Polar residues" evidence="1">
    <location>
        <begin position="197"/>
        <end position="207"/>
    </location>
</feature>
<keyword evidence="4" id="KW-1185">Reference proteome</keyword>
<dbReference type="Pfam" id="PF09816">
    <property type="entry name" value="EAF"/>
    <property type="match status" value="1"/>
</dbReference>
<evidence type="ECO:0000259" key="2">
    <source>
        <dbReference type="Pfam" id="PF09816"/>
    </source>
</evidence>
<dbReference type="AlphaFoldDB" id="A0A9N9LE56"/>
<evidence type="ECO:0000313" key="4">
    <source>
        <dbReference type="Proteomes" id="UP000701801"/>
    </source>
</evidence>
<accession>A0A9N9LE56</accession>
<organism evidence="3 4">
    <name type="scientific">Hymenoscyphus albidus</name>
    <dbReference type="NCBI Taxonomy" id="595503"/>
    <lineage>
        <taxon>Eukaryota</taxon>
        <taxon>Fungi</taxon>
        <taxon>Dikarya</taxon>
        <taxon>Ascomycota</taxon>
        <taxon>Pezizomycotina</taxon>
        <taxon>Leotiomycetes</taxon>
        <taxon>Helotiales</taxon>
        <taxon>Helotiaceae</taxon>
        <taxon>Hymenoscyphus</taxon>
    </lineage>
</organism>
<gene>
    <name evidence="3" type="ORF">HYALB_00002875</name>
</gene>
<evidence type="ECO:0000313" key="3">
    <source>
        <dbReference type="EMBL" id="CAG8973549.1"/>
    </source>
</evidence>
<comment type="caution">
    <text evidence="3">The sequence shown here is derived from an EMBL/GenBank/DDBJ whole genome shotgun (WGS) entry which is preliminary data.</text>
</comment>
<proteinExistence type="predicted"/>
<feature type="domain" description="Transcription elongation factor Eaf N-terminal" evidence="2">
    <location>
        <begin position="14"/>
        <end position="113"/>
    </location>
</feature>
<feature type="compositionally biased region" description="Acidic residues" evidence="1">
    <location>
        <begin position="176"/>
        <end position="188"/>
    </location>
</feature>